<dbReference type="GO" id="GO:0006457">
    <property type="term" value="P:protein folding"/>
    <property type="evidence" value="ECO:0007669"/>
    <property type="project" value="InterPro"/>
</dbReference>
<dbReference type="Proteomes" id="UP000041254">
    <property type="component" value="Unassembled WGS sequence"/>
</dbReference>
<dbReference type="InParanoid" id="A0A0G4EUX9"/>
<feature type="coiled-coil region" evidence="2">
    <location>
        <begin position="296"/>
        <end position="330"/>
    </location>
</feature>
<name>A0A0G4EUX9_VITBC</name>
<gene>
    <name evidence="4" type="ORF">Vbra_20883</name>
</gene>
<sequence>MSEGPSVTPLFDDGTTKPNAVDVDDSYERLAESLKEQGNAAFKKGGPPGLQAAVDCYTKAIRMLTEHYASDLGQADKVMRGEGSDTATRRVKLASVLMSNRAAVQFQRGEYVASVEDCKRSISLDPTNIKAYWRGARSSLGLDLYKQAVDFCESGLRMDAEHQDLLKLHQHANDKLMRLRESRIKAQEAESAGESKDKGSFEITSEELADVVIPSKEELQDLHVRFAELTSQLEAADQALRQHQLSLRKAEATLQELTWQRSPSVPAEHAPTRPGERPVYKQVGHIFLRSDPGRVHEDLQAAKKRLNEELPRLETKQSTVKQRYDELNRRLRGINLKKRQMTLG</sequence>
<accession>A0A0G4EUX9</accession>
<keyword evidence="5" id="KW-1185">Reference proteome</keyword>
<proteinExistence type="inferred from homology"/>
<feature type="coiled-coil region" evidence="2">
    <location>
        <begin position="219"/>
        <end position="260"/>
    </location>
</feature>
<evidence type="ECO:0000313" key="4">
    <source>
        <dbReference type="EMBL" id="CEM02260.1"/>
    </source>
</evidence>
<dbReference type="PANTHER" id="PTHR46035:SF1">
    <property type="entry name" value="TETRATRICOPEPTIDE REPEAT PROTEIN 4"/>
    <property type="match status" value="1"/>
</dbReference>
<dbReference type="InterPro" id="IPR019734">
    <property type="entry name" value="TPR_rpt"/>
</dbReference>
<dbReference type="InterPro" id="IPR011990">
    <property type="entry name" value="TPR-like_helical_dom_sf"/>
</dbReference>
<feature type="region of interest" description="Disordered" evidence="3">
    <location>
        <begin position="1"/>
        <end position="21"/>
    </location>
</feature>
<dbReference type="AlphaFoldDB" id="A0A0G4EUX9"/>
<comment type="similarity">
    <text evidence="1">Belongs to the prefoldin subunit beta family.</text>
</comment>
<evidence type="ECO:0000256" key="3">
    <source>
        <dbReference type="SAM" id="MobiDB-lite"/>
    </source>
</evidence>
<dbReference type="GO" id="GO:0005829">
    <property type="term" value="C:cytosol"/>
    <property type="evidence" value="ECO:0007669"/>
    <property type="project" value="TreeGrafter"/>
</dbReference>
<evidence type="ECO:0000256" key="2">
    <source>
        <dbReference type="SAM" id="Coils"/>
    </source>
</evidence>
<dbReference type="SUPFAM" id="SSF46579">
    <property type="entry name" value="Prefoldin"/>
    <property type="match status" value="1"/>
</dbReference>
<dbReference type="Gene3D" id="1.10.287.370">
    <property type="match status" value="1"/>
</dbReference>
<dbReference type="GO" id="GO:0016272">
    <property type="term" value="C:prefoldin complex"/>
    <property type="evidence" value="ECO:0007669"/>
    <property type="project" value="InterPro"/>
</dbReference>
<dbReference type="GO" id="GO:0030544">
    <property type="term" value="F:Hsp70 protein binding"/>
    <property type="evidence" value="ECO:0007669"/>
    <property type="project" value="TreeGrafter"/>
</dbReference>
<reference evidence="4 5" key="1">
    <citation type="submission" date="2014-11" db="EMBL/GenBank/DDBJ databases">
        <authorList>
            <person name="Zhu J."/>
            <person name="Qi W."/>
            <person name="Song R."/>
        </authorList>
    </citation>
    <scope>NUCLEOTIDE SEQUENCE [LARGE SCALE GENOMIC DNA]</scope>
</reference>
<dbReference type="SMART" id="SM00028">
    <property type="entry name" value="TPR"/>
    <property type="match status" value="3"/>
</dbReference>
<dbReference type="PANTHER" id="PTHR46035">
    <property type="entry name" value="TETRATRICOPEPTIDE REPEAT PROTEIN 4"/>
    <property type="match status" value="1"/>
</dbReference>
<dbReference type="SUPFAM" id="SSF48452">
    <property type="entry name" value="TPR-like"/>
    <property type="match status" value="1"/>
</dbReference>
<keyword evidence="2" id="KW-0175">Coiled coil</keyword>
<dbReference type="PhylomeDB" id="A0A0G4EUX9"/>
<dbReference type="InterPro" id="IPR009053">
    <property type="entry name" value="Prefoldin"/>
</dbReference>
<dbReference type="EMBL" id="CDMY01000322">
    <property type="protein sequence ID" value="CEM02260.1"/>
    <property type="molecule type" value="Genomic_DNA"/>
</dbReference>
<evidence type="ECO:0000256" key="1">
    <source>
        <dbReference type="ARBA" id="ARBA00008045"/>
    </source>
</evidence>
<dbReference type="OrthoDB" id="420195at2759"/>
<dbReference type="Gene3D" id="1.25.40.10">
    <property type="entry name" value="Tetratricopeptide repeat domain"/>
    <property type="match status" value="1"/>
</dbReference>
<organism evidence="4 5">
    <name type="scientific">Vitrella brassicaformis (strain CCMP3155)</name>
    <dbReference type="NCBI Taxonomy" id="1169540"/>
    <lineage>
        <taxon>Eukaryota</taxon>
        <taxon>Sar</taxon>
        <taxon>Alveolata</taxon>
        <taxon>Colpodellida</taxon>
        <taxon>Vitrellaceae</taxon>
        <taxon>Vitrella</taxon>
    </lineage>
</organism>
<dbReference type="GO" id="GO:0005634">
    <property type="term" value="C:nucleus"/>
    <property type="evidence" value="ECO:0007669"/>
    <property type="project" value="TreeGrafter"/>
</dbReference>
<dbReference type="VEuPathDB" id="CryptoDB:Vbra_20883"/>
<dbReference type="InterPro" id="IPR002777">
    <property type="entry name" value="PFD_beta-like"/>
</dbReference>
<dbReference type="STRING" id="1169540.A0A0G4EUX9"/>
<evidence type="ECO:0000313" key="5">
    <source>
        <dbReference type="Proteomes" id="UP000041254"/>
    </source>
</evidence>
<dbReference type="OMA" id="PMHIAKE"/>
<dbReference type="GO" id="GO:0051082">
    <property type="term" value="F:unfolded protein binding"/>
    <property type="evidence" value="ECO:0007669"/>
    <property type="project" value="InterPro"/>
</dbReference>
<dbReference type="Pfam" id="PF01920">
    <property type="entry name" value="Prefoldin_2"/>
    <property type="match status" value="1"/>
</dbReference>
<protein>
    <submittedName>
        <fullName evidence="4">Uncharacterized protein</fullName>
    </submittedName>
</protein>
<dbReference type="GO" id="GO:0051879">
    <property type="term" value="F:Hsp90 protein binding"/>
    <property type="evidence" value="ECO:0007669"/>
    <property type="project" value="TreeGrafter"/>
</dbReference>